<dbReference type="InterPro" id="IPR021827">
    <property type="entry name" value="Nup186/Nup192/Nup205"/>
</dbReference>
<feature type="region of interest" description="Disordered" evidence="5">
    <location>
        <begin position="670"/>
        <end position="709"/>
    </location>
</feature>
<feature type="region of interest" description="Disordered" evidence="5">
    <location>
        <begin position="1872"/>
        <end position="1895"/>
    </location>
</feature>
<evidence type="ECO:0000256" key="1">
    <source>
        <dbReference type="ARBA" id="ARBA00004123"/>
    </source>
</evidence>
<dbReference type="PANTHER" id="PTHR31344:SF0">
    <property type="entry name" value="NUCLEAR PORE COMPLEX PROTEIN NUP205"/>
    <property type="match status" value="1"/>
</dbReference>
<dbReference type="PANTHER" id="PTHR31344">
    <property type="entry name" value="NUCLEAR PORE COMPLEX PROTEIN NUP205"/>
    <property type="match status" value="1"/>
</dbReference>
<comment type="caution">
    <text evidence="6">The sequence shown here is derived from an EMBL/GenBank/DDBJ whole genome shotgun (WGS) entry which is preliminary data.</text>
</comment>
<sequence length="1895" mass="200620">MDTSFAVLEGVSTLASGREAAPDVVRYLQSPQLADLAKCLEQPPPDASKRQKLAASQPLMLRGKEQALQPRTARLVAALSDELQLDEELALDFVARVTERQHRRDLAGMTGRAEAFDDDIGGAARQLFYFEAACSLRALGEVVRGALDDNLPHNAQHSLQQAVCALAKQNLAGCLLAAVKRLASSSWAHPVDRAARAGEFASLVSEAHYYGFYETQLEANEAKELLETTRDVSRLLDDACRPQQVGQLAPHASRLRACRDVLLLGALGALDAGAKLRDRNGATRDDSLLRYGASNDDDRTSNKLAANAAALRSAIQQWPSTLGNEARGAKASANLAAALLARPNRWADATSDIEEAVRSALQDAFEGGVCQFLTRTHGLLRGDLRDGHRPPTTYLAAFTEVIVAVVEAALEVDALPEPSSQYGDSLEDVLELIRVLCGRYPQVCDRFFSSEDMDEEAPSAALAHLTLRAGDAARHGDACRAPYLRLLASIARGSEKCATAVADFLRSDEEDSDLRDGLFLDGAAPPPGYGLRHFSALIDRYGEVLRAAELETQLATTTPSSIYVAAPPPQREPLWLGGADAEALAAVADVLTACMKTPAHARRVCAACSNESNAPSRLAASALRLVCRDGDAVAPDLKGALFALIASCASSDDDARTSIAQLVQKASLTSSSGQLSAPPSQLRLPRRLVPNAPPLPPTQLFPGQVQRAPKDPLRDNCLAQQLSSVAKPGVVERDCLAVETRLRTFSGSEGYLRLVHTLGDALDDSSRRSSVRFAARDILLRCAARDDGQILAFRFKEERWRLACRALAVLRQALESYDPLSASWKRDFDAKSTEEASASFEVLYDALSDRGGLAAALASLISAAGKEGDAFLPDADIDTREFLPEPKPQGLIKDANDDKRRLLRAELDVASVERARRSGLGGAGVAWWRRRCERASLDLLEAVASKEAIFIKACRSASDSPAQRALVKAARGPPRRLGDLLLASRTPAVQQQPSTGGSFLRNDFGSQLDGWHDDDLVSLPFFEAPLASLLPELAKRAQPGDALTAGPSIRLLGALAGAALDGGRFLAALAAAEDKGADARSKFAARVAACTDRTMIDEDGVDTADADGLPILKPAGDAGHAALDLLVEPRARHLAGWLLDGGSLEAAVDVAFRSASALENGGDLGTAERALRLVAELATSHRSCVDCVCRDDALVDLVTMVREACSTSTISVPTARCLASALECLAVCTHTAKLPDGVQDQARGRCRNAVDAFLRVDVLQAVFGAAFKLESVASSDAIPEEARKCVENAPPQPSSVLYENYDLVDETKLDDPQVKQWAKHANQAQRAVTAAARLADAAQRFAAVCAGYAFESAALEASSTDQNMAFRTDDDQQSDALALLNEPYGDLAGLSRPRRALAEVRDAAARALTENQSSDARPAEALARCAADAAANLRSLDKLQRSVTVGGARQLALALDRPQRSTSEALRGHLYAALAHTLARARHRDPQTSMEASDAVGERAWGRVCADAATAATPWVRLAARAALCEGAPEDGGRGRGARAALAADALTHGGFRGSGGEGPLVDAAALEASCAALLKLCRTRDAAARVADAGSVDALAAAGAFAPPDIDGGGLRSGLLALELVRVLLRRLPAHQRLRSSAQKHCCARAADVGRRSLAQALLAVEAPPRDLGHLRGRAALVGVIAELAKGEPAANGASPSYVPLADKSSDVVACHARCWRLLAALASENEPERAGWWLACLPSNARERKDALSNVFDDAKRAAHSALWVRLADFAKNAAAAGAPAVDVEVLAASTRRGADGSGAAAAFALEAGLVALKDALRSPTDAATASAALRCAPLLRDTFRNVPVLRDADPDGLLARLVRVVGDALDRVEKESKQPKEQPTLRLMSGAASVMA</sequence>
<evidence type="ECO:0000313" key="7">
    <source>
        <dbReference type="Proteomes" id="UP000789595"/>
    </source>
</evidence>
<evidence type="ECO:0000256" key="4">
    <source>
        <dbReference type="ARBA" id="ARBA00023242"/>
    </source>
</evidence>
<keyword evidence="4" id="KW-0539">Nucleus</keyword>
<name>A0A8J2T0N3_9STRA</name>
<feature type="compositionally biased region" description="Polar residues" evidence="5">
    <location>
        <begin position="670"/>
        <end position="679"/>
    </location>
</feature>
<gene>
    <name evidence="6" type="ORF">PECAL_6P07180</name>
</gene>
<comment type="subcellular location">
    <subcellularLocation>
        <location evidence="1">Nucleus</location>
    </subcellularLocation>
</comment>
<keyword evidence="3" id="KW-0813">Transport</keyword>
<organism evidence="6 7">
    <name type="scientific">Pelagomonas calceolata</name>
    <dbReference type="NCBI Taxonomy" id="35677"/>
    <lineage>
        <taxon>Eukaryota</taxon>
        <taxon>Sar</taxon>
        <taxon>Stramenopiles</taxon>
        <taxon>Ochrophyta</taxon>
        <taxon>Pelagophyceae</taxon>
        <taxon>Pelagomonadales</taxon>
        <taxon>Pelagomonadaceae</taxon>
        <taxon>Pelagomonas</taxon>
    </lineage>
</organism>
<evidence type="ECO:0000313" key="6">
    <source>
        <dbReference type="EMBL" id="CAH0379117.1"/>
    </source>
</evidence>
<proteinExistence type="inferred from homology"/>
<keyword evidence="7" id="KW-1185">Reference proteome</keyword>
<evidence type="ECO:0000256" key="5">
    <source>
        <dbReference type="SAM" id="MobiDB-lite"/>
    </source>
</evidence>
<dbReference type="Proteomes" id="UP000789595">
    <property type="component" value="Unassembled WGS sequence"/>
</dbReference>
<dbReference type="EMBL" id="CAKKNE010000006">
    <property type="protein sequence ID" value="CAH0379117.1"/>
    <property type="molecule type" value="Genomic_DNA"/>
</dbReference>
<dbReference type="OrthoDB" id="10680544at2759"/>
<protein>
    <submittedName>
        <fullName evidence="6">Uncharacterized protein</fullName>
    </submittedName>
</protein>
<accession>A0A8J2T0N3</accession>
<evidence type="ECO:0000256" key="3">
    <source>
        <dbReference type="ARBA" id="ARBA00022448"/>
    </source>
</evidence>
<evidence type="ECO:0000256" key="2">
    <source>
        <dbReference type="ARBA" id="ARBA00005892"/>
    </source>
</evidence>
<reference evidence="6" key="1">
    <citation type="submission" date="2021-11" db="EMBL/GenBank/DDBJ databases">
        <authorList>
            <consortium name="Genoscope - CEA"/>
            <person name="William W."/>
        </authorList>
    </citation>
    <scope>NUCLEOTIDE SEQUENCE</scope>
</reference>
<dbReference type="GO" id="GO:0005643">
    <property type="term" value="C:nuclear pore"/>
    <property type="evidence" value="ECO:0007669"/>
    <property type="project" value="InterPro"/>
</dbReference>
<comment type="similarity">
    <text evidence="2">Belongs to the NUP186/NUP192/NUP205 family.</text>
</comment>